<evidence type="ECO:0000313" key="1">
    <source>
        <dbReference type="EMBL" id="QDU89094.1"/>
    </source>
</evidence>
<gene>
    <name evidence="1" type="ORF">Pla175_24800</name>
</gene>
<keyword evidence="2" id="KW-1185">Reference proteome</keyword>
<evidence type="ECO:0000313" key="2">
    <source>
        <dbReference type="Proteomes" id="UP000317429"/>
    </source>
</evidence>
<sequence>MRLLLERTTRLAGVAAVLTLLGAPGESLGALISSFESGDFDGWNAPDVNGAPSAVNTNRATNGIYSTQHSFTVPAGWAGWGTHTLLSKDTAAIGVTGGTTEISLDAYGDWSNPNGWGVYSNNIWLIANYEGGYHYIEPSSGGLPSNGTFATITFDISPYAAAMSAPSLSYSALEIIWHLGTYADNGQDNGTQTINIDNINGNNLAASVPEPAAFLLLASTALAMFCYGRHHG</sequence>
<protein>
    <recommendedName>
        <fullName evidence="3">PEP-CTERM protein-sorting domain-containing protein</fullName>
    </recommendedName>
</protein>
<evidence type="ECO:0008006" key="3">
    <source>
        <dbReference type="Google" id="ProtNLM"/>
    </source>
</evidence>
<reference evidence="1 2" key="1">
    <citation type="submission" date="2019-02" db="EMBL/GenBank/DDBJ databases">
        <title>Deep-cultivation of Planctomycetes and their phenomic and genomic characterization uncovers novel biology.</title>
        <authorList>
            <person name="Wiegand S."/>
            <person name="Jogler M."/>
            <person name="Boedeker C."/>
            <person name="Pinto D."/>
            <person name="Vollmers J."/>
            <person name="Rivas-Marin E."/>
            <person name="Kohn T."/>
            <person name="Peeters S.H."/>
            <person name="Heuer A."/>
            <person name="Rast P."/>
            <person name="Oberbeckmann S."/>
            <person name="Bunk B."/>
            <person name="Jeske O."/>
            <person name="Meyerdierks A."/>
            <person name="Storesund J.E."/>
            <person name="Kallscheuer N."/>
            <person name="Luecker S."/>
            <person name="Lage O.M."/>
            <person name="Pohl T."/>
            <person name="Merkel B.J."/>
            <person name="Hornburger P."/>
            <person name="Mueller R.-W."/>
            <person name="Bruemmer F."/>
            <person name="Labrenz M."/>
            <person name="Spormann A.M."/>
            <person name="Op den Camp H."/>
            <person name="Overmann J."/>
            <person name="Amann R."/>
            <person name="Jetten M.S.M."/>
            <person name="Mascher T."/>
            <person name="Medema M.H."/>
            <person name="Devos D.P."/>
            <person name="Kaster A.-K."/>
            <person name="Ovreas L."/>
            <person name="Rohde M."/>
            <person name="Galperin M.Y."/>
            <person name="Jogler C."/>
        </authorList>
    </citation>
    <scope>NUCLEOTIDE SEQUENCE [LARGE SCALE GENOMIC DNA]</scope>
    <source>
        <strain evidence="1 2">Pla175</strain>
    </source>
</reference>
<dbReference type="RefSeq" id="WP_145284921.1">
    <property type="nucleotide sequence ID" value="NZ_CP036291.1"/>
</dbReference>
<dbReference type="EMBL" id="CP036291">
    <property type="protein sequence ID" value="QDU89094.1"/>
    <property type="molecule type" value="Genomic_DNA"/>
</dbReference>
<organism evidence="1 2">
    <name type="scientific">Pirellulimonas nuda</name>
    <dbReference type="NCBI Taxonomy" id="2528009"/>
    <lineage>
        <taxon>Bacteria</taxon>
        <taxon>Pseudomonadati</taxon>
        <taxon>Planctomycetota</taxon>
        <taxon>Planctomycetia</taxon>
        <taxon>Pirellulales</taxon>
        <taxon>Lacipirellulaceae</taxon>
        <taxon>Pirellulimonas</taxon>
    </lineage>
</organism>
<name>A0A518DC83_9BACT</name>
<dbReference type="AlphaFoldDB" id="A0A518DC83"/>
<proteinExistence type="predicted"/>
<dbReference type="Proteomes" id="UP000317429">
    <property type="component" value="Chromosome"/>
</dbReference>
<dbReference type="KEGG" id="pnd:Pla175_24800"/>
<accession>A0A518DC83</accession>